<reference evidence="2" key="1">
    <citation type="submission" date="2022-11" db="UniProtKB">
        <authorList>
            <consortium name="WormBaseParasite"/>
        </authorList>
    </citation>
    <scope>IDENTIFICATION</scope>
</reference>
<evidence type="ECO:0000313" key="1">
    <source>
        <dbReference type="Proteomes" id="UP000887580"/>
    </source>
</evidence>
<evidence type="ECO:0000313" key="2">
    <source>
        <dbReference type="WBParaSite" id="PS1159_v2.g4732.t1"/>
    </source>
</evidence>
<dbReference type="WBParaSite" id="PS1159_v2.g4732.t1">
    <property type="protein sequence ID" value="PS1159_v2.g4732.t1"/>
    <property type="gene ID" value="PS1159_v2.g4732"/>
</dbReference>
<sequence>MEEFFEAVFKWAEIQALKKQKLDENLNVQETIKEDLAEMLQFFKFDKMSTEFLIKFVAKKASFLFSGEKLNEILFSAHDKVYVRIYDETGKIMKGLLDCYELEKVCDVIESQKNKPMMENSYCCTFWYTNQSIPTVPCKLIKRHGIEWYLLYNRCGDLDVVQKSCILNHHYLLAEMFAEDGFVLNRKCKIEIYRYT</sequence>
<protein>
    <submittedName>
        <fullName evidence="2">Uncharacterized protein</fullName>
    </submittedName>
</protein>
<dbReference type="Proteomes" id="UP000887580">
    <property type="component" value="Unplaced"/>
</dbReference>
<organism evidence="1 2">
    <name type="scientific">Panagrolaimus sp. PS1159</name>
    <dbReference type="NCBI Taxonomy" id="55785"/>
    <lineage>
        <taxon>Eukaryota</taxon>
        <taxon>Metazoa</taxon>
        <taxon>Ecdysozoa</taxon>
        <taxon>Nematoda</taxon>
        <taxon>Chromadorea</taxon>
        <taxon>Rhabditida</taxon>
        <taxon>Tylenchina</taxon>
        <taxon>Panagrolaimomorpha</taxon>
        <taxon>Panagrolaimoidea</taxon>
        <taxon>Panagrolaimidae</taxon>
        <taxon>Panagrolaimus</taxon>
    </lineage>
</organism>
<accession>A0AC35GFS8</accession>
<name>A0AC35GFS8_9BILA</name>
<proteinExistence type="predicted"/>